<proteinExistence type="predicted"/>
<protein>
    <recommendedName>
        <fullName evidence="3">SalK</fullName>
    </recommendedName>
</protein>
<evidence type="ECO:0008006" key="3">
    <source>
        <dbReference type="Google" id="ProtNLM"/>
    </source>
</evidence>
<sequence length="305" mass="33214">MASASRQDRLYPTDRERARRLWHLLEPIHAVAYFSPEPLAAYAEAGTKGFWMGYVASRAAPLGTVTAAPVVALFANFHPRRIGRALPEAWNLTSPEAMLAARRSGSAAALRRIWSTDGSGPGIDDSTLEWLADQLSDLGEGAPVDGRGLFAANLTVDRTGEPIEDLWRGATLLREHRGDGHIAAYVTEGLTGIQANLLQVGVGRIPAETLRSARAWEPEEWQREILVLAGMELLDENGQATMLGQDTLLRVEAATDRAAWGAFAHRDPADLDRLEQALGPLADAIQRSGEVPFPNPMGLERQRSE</sequence>
<gene>
    <name evidence="1" type="ORF">IPN02_10685</name>
</gene>
<dbReference type="Pfam" id="PF21863">
    <property type="entry name" value="HTH_67"/>
    <property type="match status" value="1"/>
</dbReference>
<dbReference type="AlphaFoldDB" id="A0A936NBL4"/>
<organism evidence="1 2">
    <name type="scientific">Candidatus Neomicrothrix subdominans</name>
    <dbReference type="NCBI Taxonomy" id="2954438"/>
    <lineage>
        <taxon>Bacteria</taxon>
        <taxon>Bacillati</taxon>
        <taxon>Actinomycetota</taxon>
        <taxon>Acidimicrobiia</taxon>
        <taxon>Acidimicrobiales</taxon>
        <taxon>Microthrixaceae</taxon>
        <taxon>Candidatus Neomicrothrix</taxon>
    </lineage>
</organism>
<dbReference type="NCBIfam" id="NF047719">
    <property type="entry name" value="SCO6745_fam_HTH"/>
    <property type="match status" value="1"/>
</dbReference>
<comment type="caution">
    <text evidence="1">The sequence shown here is derived from an EMBL/GenBank/DDBJ whole genome shotgun (WGS) entry which is preliminary data.</text>
</comment>
<evidence type="ECO:0000313" key="2">
    <source>
        <dbReference type="Proteomes" id="UP000727993"/>
    </source>
</evidence>
<name>A0A936NBL4_9ACTN</name>
<dbReference type="Proteomes" id="UP000727993">
    <property type="component" value="Unassembled WGS sequence"/>
</dbReference>
<reference evidence="1 2" key="1">
    <citation type="submission" date="2020-10" db="EMBL/GenBank/DDBJ databases">
        <title>Connecting structure to function with the recovery of over 1000 high-quality activated sludge metagenome-assembled genomes encoding full-length rRNA genes using long-read sequencing.</title>
        <authorList>
            <person name="Singleton C.M."/>
            <person name="Petriglieri F."/>
            <person name="Kristensen J.M."/>
            <person name="Kirkegaard R.H."/>
            <person name="Michaelsen T.Y."/>
            <person name="Andersen M.H."/>
            <person name="Karst S.M."/>
            <person name="Dueholm M.S."/>
            <person name="Nielsen P.H."/>
            <person name="Albertsen M."/>
        </authorList>
    </citation>
    <scope>NUCLEOTIDE SEQUENCE [LARGE SCALE GENOMIC DNA]</scope>
    <source>
        <strain evidence="1">Lyne_18-Q3-R50-59_MAXAC.006</strain>
    </source>
</reference>
<dbReference type="EMBL" id="JADJZA010000007">
    <property type="protein sequence ID" value="MBK9297273.1"/>
    <property type="molecule type" value="Genomic_DNA"/>
</dbReference>
<dbReference type="InterPro" id="IPR054058">
    <property type="entry name" value="HTH_67"/>
</dbReference>
<accession>A0A936NBL4</accession>
<evidence type="ECO:0000313" key="1">
    <source>
        <dbReference type="EMBL" id="MBK9297273.1"/>
    </source>
</evidence>